<keyword evidence="3" id="KW-0812">Transmembrane</keyword>
<dbReference type="PANTHER" id="PTHR30576:SF0">
    <property type="entry name" value="UNDECAPRENYL-PHOSPHATE N-ACETYLGALACTOSAMINYL 1-PHOSPHATE TRANSFERASE-RELATED"/>
    <property type="match status" value="1"/>
</dbReference>
<dbReference type="Pfam" id="PF02397">
    <property type="entry name" value="Bac_transf"/>
    <property type="match status" value="1"/>
</dbReference>
<name>A0A2T0WRG7_9RHOB</name>
<sequence length="223" mass="25837">MSEQTWHENHACAEFKTSRNRRCFYAQNLKRLLDVVLAGAAVVILSPLFVILWLVTRLDGGPSLFCQQRVGRSGKIFRCLKFRTMVVDAEDRLATYLAKHPQIAEEWARHQKLKSDPRITVVGRFLRKSSLDELPQLFNVLRGDMSLVGPRPFMPEQAEIYLGQAYYKLRPGLTGYWQISDRHHSEFGERARFDDKYFNEIGFRTDFRILVKTIRVVLQAGGC</sequence>
<keyword evidence="5" id="KW-0808">Transferase</keyword>
<keyword evidence="3" id="KW-1133">Transmembrane helix</keyword>
<evidence type="ECO:0000313" key="6">
    <source>
        <dbReference type="Proteomes" id="UP000238392"/>
    </source>
</evidence>
<keyword evidence="3" id="KW-0472">Membrane</keyword>
<dbReference type="EMBL" id="PVTQ01000006">
    <property type="protein sequence ID" value="PRY89303.1"/>
    <property type="molecule type" value="Genomic_DNA"/>
</dbReference>
<dbReference type="Proteomes" id="UP000238392">
    <property type="component" value="Unassembled WGS sequence"/>
</dbReference>
<protein>
    <submittedName>
        <fullName evidence="5">Lipopolysaccharide/colanic/teichoic acid biosynthesis glycosyltransferase</fullName>
    </submittedName>
</protein>
<accession>A0A2T0WRG7</accession>
<evidence type="ECO:0000256" key="3">
    <source>
        <dbReference type="SAM" id="Phobius"/>
    </source>
</evidence>
<evidence type="ECO:0000256" key="1">
    <source>
        <dbReference type="ARBA" id="ARBA00006464"/>
    </source>
</evidence>
<comment type="similarity">
    <text evidence="1">Belongs to the bacterial sugar transferase family.</text>
</comment>
<keyword evidence="6" id="KW-1185">Reference proteome</keyword>
<dbReference type="PANTHER" id="PTHR30576">
    <property type="entry name" value="COLANIC BIOSYNTHESIS UDP-GLUCOSE LIPID CARRIER TRANSFERASE"/>
    <property type="match status" value="1"/>
</dbReference>
<gene>
    <name evidence="5" type="ORF">CLV74_1065</name>
</gene>
<organism evidence="5 6">
    <name type="scientific">Donghicola tyrosinivorans</name>
    <dbReference type="NCBI Taxonomy" id="1652492"/>
    <lineage>
        <taxon>Bacteria</taxon>
        <taxon>Pseudomonadati</taxon>
        <taxon>Pseudomonadota</taxon>
        <taxon>Alphaproteobacteria</taxon>
        <taxon>Rhodobacterales</taxon>
        <taxon>Roseobacteraceae</taxon>
        <taxon>Donghicola</taxon>
    </lineage>
</organism>
<evidence type="ECO:0000259" key="4">
    <source>
        <dbReference type="Pfam" id="PF02397"/>
    </source>
</evidence>
<feature type="domain" description="Bacterial sugar transferase" evidence="4">
    <location>
        <begin position="30"/>
        <end position="219"/>
    </location>
</feature>
<proteinExistence type="inferred from homology"/>
<dbReference type="GO" id="GO:0000271">
    <property type="term" value="P:polysaccharide biosynthetic process"/>
    <property type="evidence" value="ECO:0007669"/>
    <property type="project" value="UniProtKB-KW"/>
</dbReference>
<dbReference type="RefSeq" id="WP_106264276.1">
    <property type="nucleotide sequence ID" value="NZ_PVTQ01000006.1"/>
</dbReference>
<comment type="caution">
    <text evidence="5">The sequence shown here is derived from an EMBL/GenBank/DDBJ whole genome shotgun (WGS) entry which is preliminary data.</text>
</comment>
<evidence type="ECO:0000256" key="2">
    <source>
        <dbReference type="ARBA" id="ARBA00023169"/>
    </source>
</evidence>
<keyword evidence="2" id="KW-0270">Exopolysaccharide synthesis</keyword>
<reference evidence="5 6" key="1">
    <citation type="submission" date="2018-03" db="EMBL/GenBank/DDBJ databases">
        <title>Genomic Encyclopedia of Archaeal and Bacterial Type Strains, Phase II (KMG-II): from individual species to whole genera.</title>
        <authorList>
            <person name="Goeker M."/>
        </authorList>
    </citation>
    <scope>NUCLEOTIDE SEQUENCE [LARGE SCALE GENOMIC DNA]</scope>
    <source>
        <strain evidence="5 6">DSM 100212</strain>
    </source>
</reference>
<feature type="transmembrane region" description="Helical" evidence="3">
    <location>
        <begin position="32"/>
        <end position="55"/>
    </location>
</feature>
<evidence type="ECO:0000313" key="5">
    <source>
        <dbReference type="EMBL" id="PRY89303.1"/>
    </source>
</evidence>
<dbReference type="OrthoDB" id="9808602at2"/>
<dbReference type="GO" id="GO:0016780">
    <property type="term" value="F:phosphotransferase activity, for other substituted phosphate groups"/>
    <property type="evidence" value="ECO:0007669"/>
    <property type="project" value="TreeGrafter"/>
</dbReference>
<dbReference type="AlphaFoldDB" id="A0A2T0WRG7"/>
<dbReference type="InterPro" id="IPR003362">
    <property type="entry name" value="Bact_transf"/>
</dbReference>